<dbReference type="GO" id="GO:0006935">
    <property type="term" value="P:chemotaxis"/>
    <property type="evidence" value="ECO:0007669"/>
    <property type="project" value="UniProtKB-KW"/>
</dbReference>
<comment type="similarity">
    <text evidence="3 10">Belongs to the FliL family.</text>
</comment>
<evidence type="ECO:0000256" key="1">
    <source>
        <dbReference type="ARBA" id="ARBA00002254"/>
    </source>
</evidence>
<evidence type="ECO:0000256" key="8">
    <source>
        <dbReference type="ARBA" id="ARBA00022989"/>
    </source>
</evidence>
<gene>
    <name evidence="12" type="ORF">DQK91_19700</name>
</gene>
<dbReference type="Proteomes" id="UP000434052">
    <property type="component" value="Unassembled WGS sequence"/>
</dbReference>
<evidence type="ECO:0000256" key="4">
    <source>
        <dbReference type="ARBA" id="ARBA00022475"/>
    </source>
</evidence>
<keyword evidence="12" id="KW-0969">Cilium</keyword>
<feature type="transmembrane region" description="Helical" evidence="10">
    <location>
        <begin position="87"/>
        <end position="105"/>
    </location>
</feature>
<dbReference type="GO" id="GO:0005886">
    <property type="term" value="C:plasma membrane"/>
    <property type="evidence" value="ECO:0007669"/>
    <property type="project" value="UniProtKB-SubCell"/>
</dbReference>
<keyword evidence="12" id="KW-0282">Flagellum</keyword>
<feature type="compositionally biased region" description="Acidic residues" evidence="11">
    <location>
        <begin position="39"/>
        <end position="66"/>
    </location>
</feature>
<dbReference type="GO" id="GO:0071973">
    <property type="term" value="P:bacterial-type flagellum-dependent cell motility"/>
    <property type="evidence" value="ECO:0007669"/>
    <property type="project" value="InterPro"/>
</dbReference>
<accession>A0A6P1ZBS6</accession>
<organism evidence="12 13">
    <name type="scientific">Oceanidesulfovibrio marinus</name>
    <dbReference type="NCBI Taxonomy" id="370038"/>
    <lineage>
        <taxon>Bacteria</taxon>
        <taxon>Pseudomonadati</taxon>
        <taxon>Thermodesulfobacteriota</taxon>
        <taxon>Desulfovibrionia</taxon>
        <taxon>Desulfovibrionales</taxon>
        <taxon>Desulfovibrionaceae</taxon>
        <taxon>Oceanidesulfovibrio</taxon>
    </lineage>
</organism>
<evidence type="ECO:0000256" key="5">
    <source>
        <dbReference type="ARBA" id="ARBA00022500"/>
    </source>
</evidence>
<keyword evidence="9 10" id="KW-0472">Membrane</keyword>
<evidence type="ECO:0000256" key="9">
    <source>
        <dbReference type="ARBA" id="ARBA00023136"/>
    </source>
</evidence>
<keyword evidence="8 10" id="KW-1133">Transmembrane helix</keyword>
<evidence type="ECO:0000313" key="12">
    <source>
        <dbReference type="EMBL" id="TVM31061.1"/>
    </source>
</evidence>
<comment type="subcellular location">
    <subcellularLocation>
        <location evidence="2">Cell membrane</location>
        <topology evidence="2">Single-pass membrane protein</topology>
    </subcellularLocation>
</comment>
<protein>
    <recommendedName>
        <fullName evidence="10">Flagellar protein FliL</fullName>
    </recommendedName>
</protein>
<keyword evidence="6 10" id="KW-0812">Transmembrane</keyword>
<keyword evidence="5 10" id="KW-0145">Chemotaxis</keyword>
<comment type="caution">
    <text evidence="12">The sequence shown here is derived from an EMBL/GenBank/DDBJ whole genome shotgun (WGS) entry which is preliminary data.</text>
</comment>
<evidence type="ECO:0000313" key="13">
    <source>
        <dbReference type="Proteomes" id="UP000434052"/>
    </source>
</evidence>
<evidence type="ECO:0000256" key="3">
    <source>
        <dbReference type="ARBA" id="ARBA00008281"/>
    </source>
</evidence>
<proteinExistence type="inferred from homology"/>
<dbReference type="InterPro" id="IPR005503">
    <property type="entry name" value="FliL"/>
</dbReference>
<dbReference type="GO" id="GO:0009425">
    <property type="term" value="C:bacterial-type flagellum basal body"/>
    <property type="evidence" value="ECO:0007669"/>
    <property type="project" value="InterPro"/>
</dbReference>
<comment type="function">
    <text evidence="1 10">Controls the rotational direction of flagella during chemotaxis.</text>
</comment>
<keyword evidence="7 10" id="KW-0283">Flagellar rotation</keyword>
<dbReference type="RefSeq" id="WP_144307117.1">
    <property type="nucleotide sequence ID" value="NZ_QMIF01000018.1"/>
</dbReference>
<dbReference type="Pfam" id="PF03748">
    <property type="entry name" value="FliL"/>
    <property type="match status" value="1"/>
</dbReference>
<evidence type="ECO:0000256" key="10">
    <source>
        <dbReference type="RuleBase" id="RU364125"/>
    </source>
</evidence>
<dbReference type="EMBL" id="QMIF01000018">
    <property type="protein sequence ID" value="TVM31061.1"/>
    <property type="molecule type" value="Genomic_DNA"/>
</dbReference>
<dbReference type="OrthoDB" id="5470759at2"/>
<keyword evidence="4 10" id="KW-1003">Cell membrane</keyword>
<name>A0A6P1ZBS6_9BACT</name>
<evidence type="ECO:0000256" key="11">
    <source>
        <dbReference type="SAM" id="MobiDB-lite"/>
    </source>
</evidence>
<feature type="compositionally biased region" description="Acidic residues" evidence="11">
    <location>
        <begin position="17"/>
        <end position="29"/>
    </location>
</feature>
<keyword evidence="12" id="KW-0966">Cell projection</keyword>
<evidence type="ECO:0000256" key="2">
    <source>
        <dbReference type="ARBA" id="ARBA00004162"/>
    </source>
</evidence>
<reference evidence="12 13" key="1">
    <citation type="submission" date="2018-06" db="EMBL/GenBank/DDBJ databases">
        <title>Complete genome of Desulfovibrio marinus P48SEP.</title>
        <authorList>
            <person name="Crispim J.S."/>
            <person name="Vidigal P.M.P."/>
            <person name="Silva L.C.F."/>
            <person name="Araujo L.C."/>
            <person name="Laguardia C.N."/>
            <person name="Dias R.S."/>
            <person name="Sousa M.P."/>
            <person name="Paula S.O."/>
            <person name="Silva C."/>
        </authorList>
    </citation>
    <scope>NUCLEOTIDE SEQUENCE [LARGE SCALE GENOMIC DNA]</scope>
    <source>
        <strain evidence="12 13">P48SEP</strain>
    </source>
</reference>
<feature type="region of interest" description="Disordered" evidence="11">
    <location>
        <begin position="1"/>
        <end position="66"/>
    </location>
</feature>
<sequence>MADQSELLSDNEKALLDTEELSGIDDEPVAPDTDKVELDLEDAPFLEDEEEEEEEAAATGEEEFSDLEAAPKKFDIKTLIRDRRFQIGSGAGLLILLVALFFLVWPSHETIPDIPIELPEQTAATEQPLPPPPPLEEEPEEFIVSFEPFWVEHQEANGTVRFLYCKFAAPAPSEKLAWEIRHKKVVLRDAIFYYLRNKDLTFLADKSNAELLKKDLLSVINQYLGNAQLESILIEEYLVK</sequence>
<evidence type="ECO:0000256" key="7">
    <source>
        <dbReference type="ARBA" id="ARBA00022779"/>
    </source>
</evidence>
<evidence type="ECO:0000256" key="6">
    <source>
        <dbReference type="ARBA" id="ARBA00022692"/>
    </source>
</evidence>
<dbReference type="AlphaFoldDB" id="A0A6P1ZBS6"/>